<dbReference type="GO" id="GO:0046914">
    <property type="term" value="F:transition metal ion binding"/>
    <property type="evidence" value="ECO:0007669"/>
    <property type="project" value="InterPro"/>
</dbReference>
<dbReference type="Pfam" id="PF01023">
    <property type="entry name" value="S_100"/>
    <property type="match status" value="1"/>
</dbReference>
<dbReference type="InterPro" id="IPR013787">
    <property type="entry name" value="S100_Ca-bd_sub"/>
</dbReference>
<protein>
    <recommendedName>
        <fullName evidence="5">Protein S100</fullName>
    </recommendedName>
    <alternativeName>
        <fullName evidence="5">S100 calcium-binding protein</fullName>
    </alternativeName>
</protein>
<keyword evidence="2 5" id="KW-0479">Metal-binding</keyword>
<dbReference type="SUPFAM" id="SSF47473">
    <property type="entry name" value="EF-hand"/>
    <property type="match status" value="1"/>
</dbReference>
<dbReference type="PANTHER" id="PTHR11639">
    <property type="entry name" value="S100 CALCIUM-BINDING PROTEIN"/>
    <property type="match status" value="1"/>
</dbReference>
<gene>
    <name evidence="7" type="ORF">ANANG_G00141030</name>
</gene>
<dbReference type="PROSITE" id="PS50222">
    <property type="entry name" value="EF_HAND_2"/>
    <property type="match status" value="1"/>
</dbReference>
<dbReference type="Gene3D" id="1.10.238.10">
    <property type="entry name" value="EF-hand"/>
    <property type="match status" value="1"/>
</dbReference>
<comment type="similarity">
    <text evidence="1 5">Belongs to the S-100 family.</text>
</comment>
<organism evidence="7 8">
    <name type="scientific">Anguilla anguilla</name>
    <name type="common">European freshwater eel</name>
    <name type="synonym">Muraena anguilla</name>
    <dbReference type="NCBI Taxonomy" id="7936"/>
    <lineage>
        <taxon>Eukaryota</taxon>
        <taxon>Metazoa</taxon>
        <taxon>Chordata</taxon>
        <taxon>Craniata</taxon>
        <taxon>Vertebrata</taxon>
        <taxon>Euteleostomi</taxon>
        <taxon>Actinopterygii</taxon>
        <taxon>Neopterygii</taxon>
        <taxon>Teleostei</taxon>
        <taxon>Anguilliformes</taxon>
        <taxon>Anguillidae</taxon>
        <taxon>Anguilla</taxon>
    </lineage>
</organism>
<dbReference type="InterPro" id="IPR034325">
    <property type="entry name" value="S-100_dom"/>
</dbReference>
<keyword evidence="4 5" id="KW-0106">Calcium</keyword>
<dbReference type="GO" id="GO:0005737">
    <property type="term" value="C:cytoplasm"/>
    <property type="evidence" value="ECO:0007669"/>
    <property type="project" value="TreeGrafter"/>
</dbReference>
<dbReference type="PROSITE" id="PS00303">
    <property type="entry name" value="S100_CABP"/>
    <property type="match status" value="1"/>
</dbReference>
<evidence type="ECO:0000313" key="8">
    <source>
        <dbReference type="Proteomes" id="UP001044222"/>
    </source>
</evidence>
<evidence type="ECO:0000256" key="2">
    <source>
        <dbReference type="ARBA" id="ARBA00022723"/>
    </source>
</evidence>
<dbReference type="SMART" id="SM00054">
    <property type="entry name" value="EFh"/>
    <property type="match status" value="1"/>
</dbReference>
<evidence type="ECO:0000259" key="6">
    <source>
        <dbReference type="PROSITE" id="PS50222"/>
    </source>
</evidence>
<keyword evidence="3" id="KW-0677">Repeat</keyword>
<evidence type="ECO:0000256" key="1">
    <source>
        <dbReference type="ARBA" id="ARBA00007323"/>
    </source>
</evidence>
<evidence type="ECO:0000256" key="5">
    <source>
        <dbReference type="RuleBase" id="RU361184"/>
    </source>
</evidence>
<dbReference type="InterPro" id="IPR011992">
    <property type="entry name" value="EF-hand-dom_pair"/>
</dbReference>
<dbReference type="FunFam" id="1.10.238.10:FF:000044">
    <property type="entry name" value="Protein S100"/>
    <property type="match status" value="1"/>
</dbReference>
<dbReference type="SMART" id="SM01394">
    <property type="entry name" value="S_100"/>
    <property type="match status" value="1"/>
</dbReference>
<dbReference type="AlphaFoldDB" id="A0A9D3MCN9"/>
<dbReference type="GO" id="GO:0048306">
    <property type="term" value="F:calcium-dependent protein binding"/>
    <property type="evidence" value="ECO:0007669"/>
    <property type="project" value="TreeGrafter"/>
</dbReference>
<dbReference type="Proteomes" id="UP001044222">
    <property type="component" value="Chromosome 7"/>
</dbReference>
<name>A0A9D3MCN9_ANGAN</name>
<evidence type="ECO:0000313" key="7">
    <source>
        <dbReference type="EMBL" id="KAG5845602.1"/>
    </source>
</evidence>
<dbReference type="CDD" id="cd00213">
    <property type="entry name" value="S-100"/>
    <property type="match status" value="1"/>
</dbReference>
<evidence type="ECO:0000256" key="3">
    <source>
        <dbReference type="ARBA" id="ARBA00022737"/>
    </source>
</evidence>
<dbReference type="InterPro" id="IPR018247">
    <property type="entry name" value="EF_Hand_1_Ca_BS"/>
</dbReference>
<dbReference type="EMBL" id="JAFIRN010000007">
    <property type="protein sequence ID" value="KAG5845602.1"/>
    <property type="molecule type" value="Genomic_DNA"/>
</dbReference>
<comment type="caution">
    <text evidence="7">The sequence shown here is derived from an EMBL/GenBank/DDBJ whole genome shotgun (WGS) entry which is preliminary data.</text>
</comment>
<dbReference type="PROSITE" id="PS00018">
    <property type="entry name" value="EF_HAND_1"/>
    <property type="match status" value="1"/>
</dbReference>
<dbReference type="InterPro" id="IPR001751">
    <property type="entry name" value="S100/CaBP7/8-like_CS"/>
</dbReference>
<dbReference type="InterPro" id="IPR002048">
    <property type="entry name" value="EF_hand_dom"/>
</dbReference>
<dbReference type="PANTHER" id="PTHR11639:SF134">
    <property type="entry name" value="PROTEIN S100-A1-RELATED"/>
    <property type="match status" value="1"/>
</dbReference>
<dbReference type="GO" id="GO:0043542">
    <property type="term" value="P:endothelial cell migration"/>
    <property type="evidence" value="ECO:0007669"/>
    <property type="project" value="TreeGrafter"/>
</dbReference>
<keyword evidence="8" id="KW-1185">Reference proteome</keyword>
<feature type="domain" description="EF-hand" evidence="6">
    <location>
        <begin position="49"/>
        <end position="84"/>
    </location>
</feature>
<sequence length="92" mass="10550">MSQLETAMALLMQSFDKYACTEGKKDTLTKAELKTMLEQELPGFKKNSKNQAEVDKLMDALDRNKDQEVDFTEFVTFVSAMTCMCHDRCPKK</sequence>
<accession>A0A9D3MCN9</accession>
<reference evidence="7" key="1">
    <citation type="submission" date="2021-01" db="EMBL/GenBank/DDBJ databases">
        <title>A chromosome-scale assembly of European eel, Anguilla anguilla.</title>
        <authorList>
            <person name="Henkel C."/>
            <person name="Jong-Raadsen S.A."/>
            <person name="Dufour S."/>
            <person name="Weltzien F.-A."/>
            <person name="Palstra A.P."/>
            <person name="Pelster B."/>
            <person name="Spaink H.P."/>
            <person name="Van Den Thillart G.E."/>
            <person name="Jansen H."/>
            <person name="Zahm M."/>
            <person name="Klopp C."/>
            <person name="Cedric C."/>
            <person name="Louis A."/>
            <person name="Berthelot C."/>
            <person name="Parey E."/>
            <person name="Roest Crollius H."/>
            <person name="Montfort J."/>
            <person name="Robinson-Rechavi M."/>
            <person name="Bucao C."/>
            <person name="Bouchez O."/>
            <person name="Gislard M."/>
            <person name="Lluch J."/>
            <person name="Milhes M."/>
            <person name="Lampietro C."/>
            <person name="Lopez Roques C."/>
            <person name="Donnadieu C."/>
            <person name="Braasch I."/>
            <person name="Desvignes T."/>
            <person name="Postlethwait J."/>
            <person name="Bobe J."/>
            <person name="Guiguen Y."/>
            <person name="Dirks R."/>
        </authorList>
    </citation>
    <scope>NUCLEOTIDE SEQUENCE</scope>
    <source>
        <strain evidence="7">Tag_6206</strain>
        <tissue evidence="7">Liver</tissue>
    </source>
</reference>
<proteinExistence type="inferred from homology"/>
<evidence type="ECO:0000256" key="4">
    <source>
        <dbReference type="ARBA" id="ARBA00022837"/>
    </source>
</evidence>
<dbReference type="GO" id="GO:0005509">
    <property type="term" value="F:calcium ion binding"/>
    <property type="evidence" value="ECO:0007669"/>
    <property type="project" value="InterPro"/>
</dbReference>
<dbReference type="GO" id="GO:0070062">
    <property type="term" value="C:extracellular exosome"/>
    <property type="evidence" value="ECO:0007669"/>
    <property type="project" value="TreeGrafter"/>
</dbReference>